<keyword evidence="2" id="KW-1185">Reference proteome</keyword>
<organism evidence="1 2">
    <name type="scientific">Macroventuria anomochaeta</name>
    <dbReference type="NCBI Taxonomy" id="301207"/>
    <lineage>
        <taxon>Eukaryota</taxon>
        <taxon>Fungi</taxon>
        <taxon>Dikarya</taxon>
        <taxon>Ascomycota</taxon>
        <taxon>Pezizomycotina</taxon>
        <taxon>Dothideomycetes</taxon>
        <taxon>Pleosporomycetidae</taxon>
        <taxon>Pleosporales</taxon>
        <taxon>Pleosporineae</taxon>
        <taxon>Didymellaceae</taxon>
        <taxon>Macroventuria</taxon>
    </lineage>
</organism>
<evidence type="ECO:0000313" key="2">
    <source>
        <dbReference type="Proteomes" id="UP000799754"/>
    </source>
</evidence>
<sequence length="394" mass="43377">MSVSDNSTVAVPHDEDIVYEFPREEKPEFDRTSNVALNKSPYVESEIIPLDAGSSATRFLVHSCMLRKSTPLFALASNGQPVSLPKLDESAAHTLVHFLYAGTFQIRFHPAPSDGKVAYERFKLATCVYCAAIRYQLHGLAKLSKEKVSVEGDYIPIFDVLQVARDHAFPLLPETDVWYSGYLEDVIQTAMAKDPEPFRRPDFITKVEGNSRLLQIVWKTVMSSYTAVPPSSTRPPQDSGAETPLAESLLTESEVPTQDSLHQLPSPTESVVDSPSNSKEADDLNEPETLDLGPSTAANLEIQPQAKSRENDPNAQSDTASNDDFGLPAIEPIIEQPEVLKTVDIPPNEVKESEHVRADSVVEEDAVPAVNNSNPDTAKKNKKKGKKRHSSIVF</sequence>
<gene>
    <name evidence="1" type="ORF">BU25DRAFT_493088</name>
</gene>
<reference evidence="1" key="1">
    <citation type="journal article" date="2020" name="Stud. Mycol.">
        <title>101 Dothideomycetes genomes: a test case for predicting lifestyles and emergence of pathogens.</title>
        <authorList>
            <person name="Haridas S."/>
            <person name="Albert R."/>
            <person name="Binder M."/>
            <person name="Bloem J."/>
            <person name="Labutti K."/>
            <person name="Salamov A."/>
            <person name="Andreopoulos B."/>
            <person name="Baker S."/>
            <person name="Barry K."/>
            <person name="Bills G."/>
            <person name="Bluhm B."/>
            <person name="Cannon C."/>
            <person name="Castanera R."/>
            <person name="Culley D."/>
            <person name="Daum C."/>
            <person name="Ezra D."/>
            <person name="Gonzalez J."/>
            <person name="Henrissat B."/>
            <person name="Kuo A."/>
            <person name="Liang C."/>
            <person name="Lipzen A."/>
            <person name="Lutzoni F."/>
            <person name="Magnuson J."/>
            <person name="Mondo S."/>
            <person name="Nolan M."/>
            <person name="Ohm R."/>
            <person name="Pangilinan J."/>
            <person name="Park H.-J."/>
            <person name="Ramirez L."/>
            <person name="Alfaro M."/>
            <person name="Sun H."/>
            <person name="Tritt A."/>
            <person name="Yoshinaga Y."/>
            <person name="Zwiers L.-H."/>
            <person name="Turgeon B."/>
            <person name="Goodwin S."/>
            <person name="Spatafora J."/>
            <person name="Crous P."/>
            <person name="Grigoriev I."/>
        </authorList>
    </citation>
    <scope>NUCLEOTIDE SEQUENCE</scope>
    <source>
        <strain evidence="1">CBS 525.71</strain>
    </source>
</reference>
<proteinExistence type="predicted"/>
<dbReference type="EMBL" id="MU006727">
    <property type="protein sequence ID" value="KAF2625092.1"/>
    <property type="molecule type" value="Genomic_DNA"/>
</dbReference>
<protein>
    <submittedName>
        <fullName evidence="1">Uncharacterized protein</fullName>
    </submittedName>
</protein>
<name>A0ACB6RUY6_9PLEO</name>
<dbReference type="Proteomes" id="UP000799754">
    <property type="component" value="Unassembled WGS sequence"/>
</dbReference>
<comment type="caution">
    <text evidence="1">The sequence shown here is derived from an EMBL/GenBank/DDBJ whole genome shotgun (WGS) entry which is preliminary data.</text>
</comment>
<evidence type="ECO:0000313" key="1">
    <source>
        <dbReference type="EMBL" id="KAF2625092.1"/>
    </source>
</evidence>
<accession>A0ACB6RUY6</accession>